<evidence type="ECO:0000259" key="1">
    <source>
        <dbReference type="Pfam" id="PF00535"/>
    </source>
</evidence>
<dbReference type="RefSeq" id="WP_184137004.1">
    <property type="nucleotide sequence ID" value="NZ_JACHKT010000040.1"/>
</dbReference>
<dbReference type="PANTHER" id="PTHR22916:SF3">
    <property type="entry name" value="UDP-GLCNAC:BETAGAL BETA-1,3-N-ACETYLGLUCOSAMINYLTRANSFERASE-LIKE PROTEIN 1"/>
    <property type="match status" value="1"/>
</dbReference>
<dbReference type="Gene3D" id="3.90.550.10">
    <property type="entry name" value="Spore Coat Polysaccharide Biosynthesis Protein SpsA, Chain A"/>
    <property type="match status" value="1"/>
</dbReference>
<dbReference type="SUPFAM" id="SSF53448">
    <property type="entry name" value="Nucleotide-diphospho-sugar transferases"/>
    <property type="match status" value="1"/>
</dbReference>
<keyword evidence="3" id="KW-1185">Reference proteome</keyword>
<name>A0A841ESM0_9BACT</name>
<protein>
    <submittedName>
        <fullName evidence="2">Glycosyltransferase involved in cell wall biosynthesis</fullName>
    </submittedName>
</protein>
<gene>
    <name evidence="2" type="ORF">HNP25_003976</name>
</gene>
<organism evidence="2 3">
    <name type="scientific">Arcicella rosea</name>
    <dbReference type="NCBI Taxonomy" id="502909"/>
    <lineage>
        <taxon>Bacteria</taxon>
        <taxon>Pseudomonadati</taxon>
        <taxon>Bacteroidota</taxon>
        <taxon>Cytophagia</taxon>
        <taxon>Cytophagales</taxon>
        <taxon>Flectobacillaceae</taxon>
        <taxon>Arcicella</taxon>
    </lineage>
</organism>
<dbReference type="InterPro" id="IPR029044">
    <property type="entry name" value="Nucleotide-diphossugar_trans"/>
</dbReference>
<keyword evidence="2" id="KW-0808">Transferase</keyword>
<feature type="domain" description="Glycosyltransferase 2-like" evidence="1">
    <location>
        <begin position="13"/>
        <end position="186"/>
    </location>
</feature>
<dbReference type="PANTHER" id="PTHR22916">
    <property type="entry name" value="GLYCOSYLTRANSFERASE"/>
    <property type="match status" value="1"/>
</dbReference>
<dbReference type="InterPro" id="IPR001173">
    <property type="entry name" value="Glyco_trans_2-like"/>
</dbReference>
<proteinExistence type="predicted"/>
<dbReference type="Pfam" id="PF00535">
    <property type="entry name" value="Glycos_transf_2"/>
    <property type="match status" value="1"/>
</dbReference>
<evidence type="ECO:0000313" key="2">
    <source>
        <dbReference type="EMBL" id="MBB6005304.1"/>
    </source>
</evidence>
<accession>A0A841ESM0</accession>
<reference evidence="2 3" key="1">
    <citation type="submission" date="2020-08" db="EMBL/GenBank/DDBJ databases">
        <title>Functional genomics of gut bacteria from endangered species of beetles.</title>
        <authorList>
            <person name="Carlos-Shanley C."/>
        </authorList>
    </citation>
    <scope>NUCLEOTIDE SEQUENCE [LARGE SCALE GENOMIC DNA]</scope>
    <source>
        <strain evidence="2 3">S00070</strain>
    </source>
</reference>
<sequence>MNKVQPSSPIEVSVFITVYNHGKYLRQCLDSLVSQITNFKFEIIVGEDCSPDDSRSILIEYASKYPALIKALLWEKNQGTKECPGKGNFTQTFYQCTGKYIVYIEGDDYLTDNYKLQKQYDFLNAHPESSACFHNAIMSYEDGSDMGEKFINPPDQKDKIYPEDLLTQKEVWFMATASVMFRRNLFGEKLPEWFLKSKSGDIPIYILLANQGYIGYIPDVMCVYRRHQGGLSYTDSNYSEVFIKNRMFMYSNVDKELKFKYNHLIKPILGEYYLLLTNVFKLKNQYFQSIYFAFISLYLTKPNSKKHLKSVFQDFIIPTGLMKVYANVKWKLETLFNKKASQ</sequence>
<dbReference type="AlphaFoldDB" id="A0A841ESM0"/>
<dbReference type="GO" id="GO:0016758">
    <property type="term" value="F:hexosyltransferase activity"/>
    <property type="evidence" value="ECO:0007669"/>
    <property type="project" value="UniProtKB-ARBA"/>
</dbReference>
<dbReference type="EMBL" id="JACHKT010000040">
    <property type="protein sequence ID" value="MBB6005304.1"/>
    <property type="molecule type" value="Genomic_DNA"/>
</dbReference>
<dbReference type="Proteomes" id="UP000524404">
    <property type="component" value="Unassembled WGS sequence"/>
</dbReference>
<evidence type="ECO:0000313" key="3">
    <source>
        <dbReference type="Proteomes" id="UP000524404"/>
    </source>
</evidence>
<comment type="caution">
    <text evidence="2">The sequence shown here is derived from an EMBL/GenBank/DDBJ whole genome shotgun (WGS) entry which is preliminary data.</text>
</comment>